<accession>A0A6P1TJ77</accession>
<proteinExistence type="predicted"/>
<evidence type="ECO:0000313" key="1">
    <source>
        <dbReference type="EMBL" id="QHQ60493.1"/>
    </source>
</evidence>
<dbReference type="EMBL" id="CP048000">
    <property type="protein sequence ID" value="QHQ60493.1"/>
    <property type="molecule type" value="Genomic_DNA"/>
</dbReference>
<dbReference type="KEGG" id="anr:Ana3638_06675"/>
<reference evidence="1 2" key="1">
    <citation type="submission" date="2020-01" db="EMBL/GenBank/DDBJ databases">
        <title>Genome analysis of Anaerocolumna sp. CBA3638.</title>
        <authorList>
            <person name="Kim J."/>
            <person name="Roh S.W."/>
        </authorList>
    </citation>
    <scope>NUCLEOTIDE SEQUENCE [LARGE SCALE GENOMIC DNA]</scope>
    <source>
        <strain evidence="1 2">CBA3638</strain>
    </source>
</reference>
<name>A0A6P1TJ77_9FIRM</name>
<keyword evidence="2" id="KW-1185">Reference proteome</keyword>
<evidence type="ECO:0000313" key="2">
    <source>
        <dbReference type="Proteomes" id="UP000464314"/>
    </source>
</evidence>
<sequence length="61" mass="6950">MKKKLPCSFFGNTIRKSEGLSYHISTDFHATFAASHTASSPVIYDAVKQYHVGRVERKYNQ</sequence>
<dbReference type="RefSeq" id="WP_161837329.1">
    <property type="nucleotide sequence ID" value="NZ_CP048000.1"/>
</dbReference>
<dbReference type="Proteomes" id="UP000464314">
    <property type="component" value="Chromosome"/>
</dbReference>
<organism evidence="1 2">
    <name type="scientific">Anaerocolumna sedimenticola</name>
    <dbReference type="NCBI Taxonomy" id="2696063"/>
    <lineage>
        <taxon>Bacteria</taxon>
        <taxon>Bacillati</taxon>
        <taxon>Bacillota</taxon>
        <taxon>Clostridia</taxon>
        <taxon>Lachnospirales</taxon>
        <taxon>Lachnospiraceae</taxon>
        <taxon>Anaerocolumna</taxon>
    </lineage>
</organism>
<protein>
    <submittedName>
        <fullName evidence="1">Uncharacterized protein</fullName>
    </submittedName>
</protein>
<dbReference type="AlphaFoldDB" id="A0A6P1TJ77"/>
<gene>
    <name evidence="1" type="ORF">Ana3638_06675</name>
</gene>